<keyword evidence="1" id="KW-1133">Transmembrane helix</keyword>
<dbReference type="Proteomes" id="UP000711047">
    <property type="component" value="Unassembled WGS sequence"/>
</dbReference>
<organism evidence="2 3">
    <name type="scientific">Paenibacillus tritici</name>
    <dbReference type="NCBI Taxonomy" id="1873425"/>
    <lineage>
        <taxon>Bacteria</taxon>
        <taxon>Bacillati</taxon>
        <taxon>Bacillota</taxon>
        <taxon>Bacilli</taxon>
        <taxon>Bacillales</taxon>
        <taxon>Paenibacillaceae</taxon>
        <taxon>Paenibacillus</taxon>
    </lineage>
</organism>
<protein>
    <submittedName>
        <fullName evidence="2">Uncharacterized protein</fullName>
    </submittedName>
</protein>
<feature type="transmembrane region" description="Helical" evidence="1">
    <location>
        <begin position="55"/>
        <end position="74"/>
    </location>
</feature>
<feature type="transmembrane region" description="Helical" evidence="1">
    <location>
        <begin position="86"/>
        <end position="102"/>
    </location>
</feature>
<proteinExistence type="predicted"/>
<reference evidence="2 3" key="1">
    <citation type="submission" date="2020-05" db="EMBL/GenBank/DDBJ databases">
        <title>Paenibacillus glebae, sp. nov., Paenibacillus humi sp. nov., Paenibacillus pedi sp. nov., Paenibacillus terrestris sp. nov. and Paenibacillus terricola sp. nov., isolated from a forest top soil sample.</title>
        <authorList>
            <person name="Qi S."/>
            <person name="Carlier A."/>
            <person name="Cnockaert M."/>
            <person name="Vandamme P."/>
        </authorList>
    </citation>
    <scope>NUCLEOTIDE SEQUENCE [LARGE SCALE GENOMIC DNA]</scope>
    <source>
        <strain evidence="2 3">LMG 29502</strain>
    </source>
</reference>
<dbReference type="RefSeq" id="WP_173134854.1">
    <property type="nucleotide sequence ID" value="NZ_CP073365.1"/>
</dbReference>
<feature type="transmembrane region" description="Helical" evidence="1">
    <location>
        <begin position="21"/>
        <end position="43"/>
    </location>
</feature>
<keyword evidence="3" id="KW-1185">Reference proteome</keyword>
<accession>A0ABX2DQ17</accession>
<sequence length="151" mass="16161">MTPYKDYDLPSVRLTAGMYALTKLSAAGLTFILVSLFMLFHGYEDGIPAGWPVSVPYAIYAYGLPAAIVADALLRLLRSTSLSPALALYAVAGYGAGLWLASEQGGDALVSGLTGLVVLLLFRLAQIAGERYPLLLPFFALFIPLLCLIIF</sequence>
<keyword evidence="1" id="KW-0472">Membrane</keyword>
<evidence type="ECO:0000313" key="3">
    <source>
        <dbReference type="Proteomes" id="UP000711047"/>
    </source>
</evidence>
<evidence type="ECO:0000313" key="2">
    <source>
        <dbReference type="EMBL" id="NQX46702.1"/>
    </source>
</evidence>
<feature type="transmembrane region" description="Helical" evidence="1">
    <location>
        <begin position="108"/>
        <end position="125"/>
    </location>
</feature>
<gene>
    <name evidence="2" type="ORF">HQN87_15295</name>
</gene>
<name>A0ABX2DQ17_9BACL</name>
<feature type="transmembrane region" description="Helical" evidence="1">
    <location>
        <begin position="132"/>
        <end position="150"/>
    </location>
</feature>
<evidence type="ECO:0000256" key="1">
    <source>
        <dbReference type="SAM" id="Phobius"/>
    </source>
</evidence>
<comment type="caution">
    <text evidence="2">The sequence shown here is derived from an EMBL/GenBank/DDBJ whole genome shotgun (WGS) entry which is preliminary data.</text>
</comment>
<keyword evidence="1" id="KW-0812">Transmembrane</keyword>
<dbReference type="EMBL" id="JABMKX010000008">
    <property type="protein sequence ID" value="NQX46702.1"/>
    <property type="molecule type" value="Genomic_DNA"/>
</dbReference>